<comment type="caution">
    <text evidence="2">The sequence shown here is derived from an EMBL/GenBank/DDBJ whole genome shotgun (WGS) entry which is preliminary data.</text>
</comment>
<protein>
    <submittedName>
        <fullName evidence="2">Uncharacterized protein</fullName>
    </submittedName>
</protein>
<feature type="region of interest" description="Disordered" evidence="1">
    <location>
        <begin position="1"/>
        <end position="48"/>
    </location>
</feature>
<organism evidence="2 3">
    <name type="scientific">Periplaneta americana</name>
    <name type="common">American cockroach</name>
    <name type="synonym">Blatta americana</name>
    <dbReference type="NCBI Taxonomy" id="6978"/>
    <lineage>
        <taxon>Eukaryota</taxon>
        <taxon>Metazoa</taxon>
        <taxon>Ecdysozoa</taxon>
        <taxon>Arthropoda</taxon>
        <taxon>Hexapoda</taxon>
        <taxon>Insecta</taxon>
        <taxon>Pterygota</taxon>
        <taxon>Neoptera</taxon>
        <taxon>Polyneoptera</taxon>
        <taxon>Dictyoptera</taxon>
        <taxon>Blattodea</taxon>
        <taxon>Blattoidea</taxon>
        <taxon>Blattidae</taxon>
        <taxon>Blattinae</taxon>
        <taxon>Periplaneta</taxon>
    </lineage>
</organism>
<keyword evidence="3" id="KW-1185">Reference proteome</keyword>
<evidence type="ECO:0000313" key="2">
    <source>
        <dbReference type="EMBL" id="KAJ4425684.1"/>
    </source>
</evidence>
<dbReference type="Proteomes" id="UP001148838">
    <property type="component" value="Unassembled WGS sequence"/>
</dbReference>
<accession>A0ABQ8RVD0</accession>
<name>A0ABQ8RVD0_PERAM</name>
<evidence type="ECO:0000313" key="3">
    <source>
        <dbReference type="Proteomes" id="UP001148838"/>
    </source>
</evidence>
<sequence length="179" mass="20091">MGEMKRGRGLTIDHPASVPRLEKTSEETIQWEQKEIQPKPERSSGSAAQRVCRLSYIDGSTKIVMDVIKKEPEVDPLAIQWSDNTDTDGKKSLSEEELCDLDTVKDELELEVTAEENVIFTSSVDIVDKTESSACDSNAHKEEELEQHCSYGFDTSIDAYKIEFKLCIGTNAKPQYILS</sequence>
<gene>
    <name evidence="2" type="ORF">ANN_27880</name>
</gene>
<evidence type="ECO:0000256" key="1">
    <source>
        <dbReference type="SAM" id="MobiDB-lite"/>
    </source>
</evidence>
<dbReference type="EMBL" id="JAJSOF020000042">
    <property type="protein sequence ID" value="KAJ4425684.1"/>
    <property type="molecule type" value="Genomic_DNA"/>
</dbReference>
<proteinExistence type="predicted"/>
<feature type="compositionally biased region" description="Basic and acidic residues" evidence="1">
    <location>
        <begin position="20"/>
        <end position="42"/>
    </location>
</feature>
<reference evidence="2 3" key="1">
    <citation type="journal article" date="2022" name="Allergy">
        <title>Genome assembly and annotation of Periplaneta americana reveal a comprehensive cockroach allergen profile.</title>
        <authorList>
            <person name="Wang L."/>
            <person name="Xiong Q."/>
            <person name="Saelim N."/>
            <person name="Wang L."/>
            <person name="Nong W."/>
            <person name="Wan A.T."/>
            <person name="Shi M."/>
            <person name="Liu X."/>
            <person name="Cao Q."/>
            <person name="Hui J.H.L."/>
            <person name="Sookrung N."/>
            <person name="Leung T.F."/>
            <person name="Tungtrongchitr A."/>
            <person name="Tsui S.K.W."/>
        </authorList>
    </citation>
    <scope>NUCLEOTIDE SEQUENCE [LARGE SCALE GENOMIC DNA]</scope>
    <source>
        <strain evidence="2">PWHHKU_190912</strain>
    </source>
</reference>